<feature type="transmembrane region" description="Helical" evidence="7">
    <location>
        <begin position="1049"/>
        <end position="1067"/>
    </location>
</feature>
<evidence type="ECO:0000256" key="4">
    <source>
        <dbReference type="ARBA" id="ARBA00022989"/>
    </source>
</evidence>
<dbReference type="InterPro" id="IPR002541">
    <property type="entry name" value="Cyt_c_assembly"/>
</dbReference>
<feature type="transmembrane region" description="Helical" evidence="7">
    <location>
        <begin position="132"/>
        <end position="150"/>
    </location>
</feature>
<dbReference type="Proteomes" id="UP000542342">
    <property type="component" value="Unassembled WGS sequence"/>
</dbReference>
<feature type="transmembrane region" description="Helical" evidence="7">
    <location>
        <begin position="33"/>
        <end position="53"/>
    </location>
</feature>
<dbReference type="Pfam" id="PF05140">
    <property type="entry name" value="ResB"/>
    <property type="match status" value="1"/>
</dbReference>
<keyword evidence="5 7" id="KW-0472">Membrane</keyword>
<dbReference type="InterPro" id="IPR007816">
    <property type="entry name" value="ResB-like_domain"/>
</dbReference>
<proteinExistence type="predicted"/>
<keyword evidence="3" id="KW-0201">Cytochrome c-type biogenesis</keyword>
<sequence length="1128" mass="127105">MSAPAAEYMEPESIRPPYTVPLWRRCLRPLASLQLTVVLFVFSLGLVFFGTLAQKSAGIWTVVDQYFWSWIVIVDGQHLIEFGKVFLGLDPKVQAPSWFRFPYPAGKLLGGLLFLNLLAAHLVRFRWTWKRLGILILHFGLLLLFVGEAITREFQIEQQMVLSQPGETANYAFDSRNYELAFLRPLDDGTDQVTVVPARLLRQAARQGTKISHPDLPVDLMVLRYMPNSDLLPWKGPESGVANPATIGFGQDHVVVPRPEVAGVDNSQSIDFPAAYVRLLKKGSEEELGVCLVTLWQRQAQIIPIDGIPYGLILRHARYYKPFTLTLLEFRFDRYLGTDIPKNYSSRLLLHDPEHNQQREVVIRMNEPLRYRGEAFYQSGYTPDERGTILQVVRNPGWLLPYISCVLVAVGMIFHFGLYLFQFLNRAFSRSDSRVSLKTSRPGLDSPVASSESPTKRGDFRSPKGRLPKAVAAPAVYGIHSRAISSAAVVGAGMALLYLASSIFPQRSTSALELRDAGRLPVVDGGRLKPLDTFARVHLRLITHAEEFTDTDGKKKPAIHWFFEVAAHEPGLTSPAANVPVFRIENDQVRDLLRLPAREGLRYSLREMLGNREQLQQFMEAVARARERAPKDRDLFETKVLELDHQIQKGFLAIAHGRAPLLIPIHGEAEWATPAELADRIALEELNAKHGSSLPFRSLEEYRRSVLQIVSAQDQEKWNQFLDELALQARRKAAERYPALAAWEEVLRAYRFGKPEEWRVAVSRYNELVQSHLTPAQRRRVAFEAFLNDTALFYHCMIMYLLAAMACLSAWVLVPLNPDKGDFLRRCVWWWLVVVFAVHSFTLLSRMYLMDRPLVFVTNLYSSAVFIGWAVLGLCLLLERIYPISVANMVGAVLGFLTTLIAHQLATSGDTLEMMQAVLDTNFWLATHVTTITLGYAATYVAGTIGLVYVLLSILPREKVLDVSVSWGEGSARRSMEVGRMLGQMIYAVVCFATLLSFTGTVLGGIWADQSWGRFWGWDPKENGAVMIVIWNALILHARWAGLVKERGMALLAVIGNIITTWSWFGTNQLGVGLHAYGFNNKLALGCTITWALHGAVLIVGLVPWNRLWSRANWQQALTSYPLQPSRT</sequence>
<evidence type="ECO:0000259" key="8">
    <source>
        <dbReference type="Pfam" id="PF01578"/>
    </source>
</evidence>
<feature type="transmembrane region" description="Helical" evidence="7">
    <location>
        <begin position="885"/>
        <end position="905"/>
    </location>
</feature>
<feature type="transmembrane region" description="Helical" evidence="7">
    <location>
        <begin position="1024"/>
        <end position="1042"/>
    </location>
</feature>
<dbReference type="InterPro" id="IPR045062">
    <property type="entry name" value="Cyt_c_biogenesis_CcsA/CcmC"/>
</dbReference>
<feature type="transmembrane region" description="Helical" evidence="7">
    <location>
        <begin position="483"/>
        <end position="504"/>
    </location>
</feature>
<evidence type="ECO:0000259" key="9">
    <source>
        <dbReference type="Pfam" id="PF05140"/>
    </source>
</evidence>
<accession>A0A7V9AAV2</accession>
<feature type="region of interest" description="Disordered" evidence="6">
    <location>
        <begin position="437"/>
        <end position="465"/>
    </location>
</feature>
<evidence type="ECO:0000256" key="3">
    <source>
        <dbReference type="ARBA" id="ARBA00022748"/>
    </source>
</evidence>
<evidence type="ECO:0000313" key="10">
    <source>
        <dbReference type="EMBL" id="MBA2225112.1"/>
    </source>
</evidence>
<feature type="transmembrane region" description="Helical" evidence="7">
    <location>
        <begin position="398"/>
        <end position="421"/>
    </location>
</feature>
<evidence type="ECO:0000313" key="11">
    <source>
        <dbReference type="Proteomes" id="UP000542342"/>
    </source>
</evidence>
<evidence type="ECO:0000256" key="6">
    <source>
        <dbReference type="SAM" id="MobiDB-lite"/>
    </source>
</evidence>
<feature type="domain" description="Cytochrome c assembly protein" evidence="8">
    <location>
        <begin position="858"/>
        <end position="1075"/>
    </location>
</feature>
<comment type="subcellular location">
    <subcellularLocation>
        <location evidence="1">Membrane</location>
        <topology evidence="1">Multi-pass membrane protein</topology>
    </subcellularLocation>
</comment>
<evidence type="ECO:0000256" key="7">
    <source>
        <dbReference type="SAM" id="Phobius"/>
    </source>
</evidence>
<keyword evidence="4 7" id="KW-1133">Transmembrane helix</keyword>
<evidence type="ECO:0000256" key="2">
    <source>
        <dbReference type="ARBA" id="ARBA00022692"/>
    </source>
</evidence>
<dbReference type="RefSeq" id="WP_194536507.1">
    <property type="nucleotide sequence ID" value="NZ_JACEFB010000001.1"/>
</dbReference>
<feature type="transmembrane region" description="Helical" evidence="7">
    <location>
        <begin position="108"/>
        <end position="125"/>
    </location>
</feature>
<dbReference type="GO" id="GO:0005886">
    <property type="term" value="C:plasma membrane"/>
    <property type="evidence" value="ECO:0007669"/>
    <property type="project" value="TreeGrafter"/>
</dbReference>
<organism evidence="10 11">
    <name type="scientific">Thermogemmata fonticola</name>
    <dbReference type="NCBI Taxonomy" id="2755323"/>
    <lineage>
        <taxon>Bacteria</taxon>
        <taxon>Pseudomonadati</taxon>
        <taxon>Planctomycetota</taxon>
        <taxon>Planctomycetia</taxon>
        <taxon>Gemmatales</taxon>
        <taxon>Gemmataceae</taxon>
        <taxon>Thermogemmata</taxon>
    </lineage>
</organism>
<dbReference type="GO" id="GO:0017004">
    <property type="term" value="P:cytochrome complex assembly"/>
    <property type="evidence" value="ECO:0007669"/>
    <property type="project" value="UniProtKB-KW"/>
</dbReference>
<dbReference type="Pfam" id="PF01578">
    <property type="entry name" value="Cytochrom_C_asm"/>
    <property type="match status" value="1"/>
</dbReference>
<feature type="domain" description="ResB-like" evidence="9">
    <location>
        <begin position="321"/>
        <end position="382"/>
    </location>
</feature>
<feature type="transmembrane region" description="Helical" evidence="7">
    <location>
        <begin position="925"/>
        <end position="952"/>
    </location>
</feature>
<dbReference type="GO" id="GO:0020037">
    <property type="term" value="F:heme binding"/>
    <property type="evidence" value="ECO:0007669"/>
    <property type="project" value="InterPro"/>
</dbReference>
<keyword evidence="2 7" id="KW-0812">Transmembrane</keyword>
<evidence type="ECO:0000256" key="5">
    <source>
        <dbReference type="ARBA" id="ARBA00023136"/>
    </source>
</evidence>
<feature type="transmembrane region" description="Helical" evidence="7">
    <location>
        <begin position="828"/>
        <end position="848"/>
    </location>
</feature>
<evidence type="ECO:0000256" key="1">
    <source>
        <dbReference type="ARBA" id="ARBA00004141"/>
    </source>
</evidence>
<dbReference type="PANTHER" id="PTHR30071">
    <property type="entry name" value="HEME EXPORTER PROTEIN C"/>
    <property type="match status" value="1"/>
</dbReference>
<feature type="transmembrane region" description="Helical" evidence="7">
    <location>
        <begin position="1083"/>
        <end position="1105"/>
    </location>
</feature>
<dbReference type="AlphaFoldDB" id="A0A7V9AAV2"/>
<comment type="caution">
    <text evidence="10">The sequence shown here is derived from an EMBL/GenBank/DDBJ whole genome shotgun (WGS) entry which is preliminary data.</text>
</comment>
<reference evidence="10 11" key="1">
    <citation type="submission" date="2020-07" db="EMBL/GenBank/DDBJ databases">
        <title>Thermogemmata thermophila gen. nov., sp. nov., a novel moderate thermophilic planctomycete from a Kamchatka hot spring.</title>
        <authorList>
            <person name="Elcheninov A.G."/>
            <person name="Podosokorskaya O.A."/>
            <person name="Kovaleva O.L."/>
            <person name="Novikov A."/>
            <person name="Bonch-Osmolovskaya E.A."/>
            <person name="Toshchakov S.V."/>
            <person name="Kublanov I.V."/>
        </authorList>
    </citation>
    <scope>NUCLEOTIDE SEQUENCE [LARGE SCALE GENOMIC DNA]</scope>
    <source>
        <strain evidence="10 11">2918</strain>
    </source>
</reference>
<feature type="transmembrane region" description="Helical" evidence="7">
    <location>
        <begin position="792"/>
        <end position="816"/>
    </location>
</feature>
<dbReference type="PANTHER" id="PTHR30071:SF1">
    <property type="entry name" value="CYTOCHROME B_B6 PROTEIN-RELATED"/>
    <property type="match status" value="1"/>
</dbReference>
<gene>
    <name evidence="10" type="primary">ccsA</name>
    <name evidence="10" type="ORF">H0921_02935</name>
</gene>
<feature type="transmembrane region" description="Helical" evidence="7">
    <location>
        <begin position="985"/>
        <end position="1008"/>
    </location>
</feature>
<dbReference type="EMBL" id="JACEFB010000001">
    <property type="protein sequence ID" value="MBA2225112.1"/>
    <property type="molecule type" value="Genomic_DNA"/>
</dbReference>
<keyword evidence="11" id="KW-1185">Reference proteome</keyword>
<feature type="transmembrane region" description="Helical" evidence="7">
    <location>
        <begin position="860"/>
        <end position="878"/>
    </location>
</feature>
<name>A0A7V9AAV2_9BACT</name>
<protein>
    <submittedName>
        <fullName evidence="10">Cytochrome c biogenesis protein CcsA</fullName>
    </submittedName>
</protein>